<organism evidence="2">
    <name type="scientific">Tetraselmis sp. GSL018</name>
    <dbReference type="NCBI Taxonomy" id="582737"/>
    <lineage>
        <taxon>Eukaryota</taxon>
        <taxon>Viridiplantae</taxon>
        <taxon>Chlorophyta</taxon>
        <taxon>core chlorophytes</taxon>
        <taxon>Chlorodendrophyceae</taxon>
        <taxon>Chlorodendrales</taxon>
        <taxon>Chlorodendraceae</taxon>
        <taxon>Tetraselmis</taxon>
    </lineage>
</organism>
<dbReference type="PANTHER" id="PTHR14270">
    <property type="entry name" value="NONSENSE-MEDIATED MRNA DECAY FACTOR SMG9"/>
    <property type="match status" value="1"/>
</dbReference>
<dbReference type="AlphaFoldDB" id="A0A061S8F1"/>
<gene>
    <name evidence="2" type="ORF">TSPGSL018_13450</name>
</gene>
<sequence length="324" mass="33443">MAGSQNRPTGLVPGPTGSRGAAAPFGTWPANGSCGGPTTTGIDIRVSSDRVIALDTQPVRSAGVLLRLLQREALPAGLGAAVMGLTTTTGTRGERRPLTDVSAEALAELMDLQIAMWLLRVCDAVVVMCPESDAEGPLELISAAGMLLSSVPRPTSTWQPAKGGTDPGEENVGTAAVIPGIAGCSAGHKLPEAALAAQRAASCILADSDVSLSRGLEVPQGMGRAREDPGGHGFGEGPAQEGASFFALPTPGDEPAGAYEQLCSELCAGVLSAPRQQGNPLREQEWLAFAQQTWSDIQKSGAVSAYLSRQHETRFRGAPDWQVP</sequence>
<dbReference type="GO" id="GO:0000184">
    <property type="term" value="P:nuclear-transcribed mRNA catabolic process, nonsense-mediated decay"/>
    <property type="evidence" value="ECO:0007669"/>
    <property type="project" value="InterPro"/>
</dbReference>
<dbReference type="PANTHER" id="PTHR14270:SF0">
    <property type="entry name" value="NONSENSE-MEDIATED MRNA DECAY FACTOR SMG9"/>
    <property type="match status" value="1"/>
</dbReference>
<feature type="region of interest" description="Disordered" evidence="1">
    <location>
        <begin position="1"/>
        <end position="34"/>
    </location>
</feature>
<name>A0A061S8F1_9CHLO</name>
<evidence type="ECO:0000313" key="2">
    <source>
        <dbReference type="EMBL" id="JAC79130.1"/>
    </source>
</evidence>
<reference evidence="2" key="1">
    <citation type="submission" date="2014-05" db="EMBL/GenBank/DDBJ databases">
        <title>The transcriptome of the halophilic microalga Tetraselmis sp. GSL018 isolated from the Great Salt Lake, Utah.</title>
        <authorList>
            <person name="Jinkerson R.E."/>
            <person name="D'Adamo S."/>
            <person name="Posewitz M.C."/>
        </authorList>
    </citation>
    <scope>NUCLEOTIDE SEQUENCE</scope>
    <source>
        <strain evidence="2">GSL018</strain>
    </source>
</reference>
<protein>
    <submittedName>
        <fullName evidence="2">Uncharacterized protein</fullName>
    </submittedName>
</protein>
<evidence type="ECO:0000256" key="1">
    <source>
        <dbReference type="SAM" id="MobiDB-lite"/>
    </source>
</evidence>
<dbReference type="InterPro" id="IPR039177">
    <property type="entry name" value="SMG9"/>
</dbReference>
<accession>A0A061S8F1</accession>
<proteinExistence type="predicted"/>
<dbReference type="EMBL" id="GBEZ01006252">
    <property type="protein sequence ID" value="JAC79130.1"/>
    <property type="molecule type" value="Transcribed_RNA"/>
</dbReference>